<evidence type="ECO:0000256" key="3">
    <source>
        <dbReference type="ARBA" id="ARBA00022723"/>
    </source>
</evidence>
<reference evidence="16 17" key="1">
    <citation type="submission" date="2015-01" db="EMBL/GenBank/DDBJ databases">
        <title>Genome sequence of the anaerobic bacterium Geobacter soli GSS01, a dissimilatory Fe(III) reducer from soil.</title>
        <authorList>
            <person name="Yang G."/>
            <person name="Zhou S."/>
        </authorList>
    </citation>
    <scope>NUCLEOTIDE SEQUENCE [LARGE SCALE GENOMIC DNA]</scope>
    <source>
        <strain evidence="16 17">GSS01</strain>
    </source>
</reference>
<accession>A0A0C1U364</accession>
<dbReference type="InterPro" id="IPR002500">
    <property type="entry name" value="PAPS_reduct_dom"/>
</dbReference>
<dbReference type="GO" id="GO:0004604">
    <property type="term" value="F:phosphoadenylyl-sulfate reductase (thioredoxin) activity"/>
    <property type="evidence" value="ECO:0007669"/>
    <property type="project" value="UniProtKB-UniRule"/>
</dbReference>
<dbReference type="GO" id="GO:0051539">
    <property type="term" value="F:4 iron, 4 sulfur cluster binding"/>
    <property type="evidence" value="ECO:0007669"/>
    <property type="project" value="UniProtKB-UniRule"/>
</dbReference>
<evidence type="ECO:0000256" key="9">
    <source>
        <dbReference type="ARBA" id="ARBA00024386"/>
    </source>
</evidence>
<dbReference type="GO" id="GO:0019379">
    <property type="term" value="P:sulfate assimilation, phosphoadenylyl sulfate reduction by phosphoadenylyl-sulfate reductase (thioredoxin)"/>
    <property type="evidence" value="ECO:0007669"/>
    <property type="project" value="UniProtKB-UniRule"/>
</dbReference>
<dbReference type="GO" id="GO:0043866">
    <property type="term" value="F:adenylyl-sulfate reductase (thioredoxin) activity"/>
    <property type="evidence" value="ECO:0007669"/>
    <property type="project" value="UniProtKB-EC"/>
</dbReference>
<dbReference type="PANTHER" id="PTHR46482">
    <property type="entry name" value="5'-ADENYLYLSULFATE REDUCTASE 3, CHLOROPLASTIC"/>
    <property type="match status" value="1"/>
</dbReference>
<evidence type="ECO:0000256" key="7">
    <source>
        <dbReference type="ARBA" id="ARBA00024298"/>
    </source>
</evidence>
<evidence type="ECO:0000256" key="14">
    <source>
        <dbReference type="HAMAP-Rule" id="MF_00063"/>
    </source>
</evidence>
<dbReference type="GO" id="GO:0070814">
    <property type="term" value="P:hydrogen sulfide biosynthetic process"/>
    <property type="evidence" value="ECO:0007669"/>
    <property type="project" value="UniProtKB-UniRule"/>
</dbReference>
<dbReference type="GO" id="GO:0019344">
    <property type="term" value="P:cysteine biosynthetic process"/>
    <property type="evidence" value="ECO:0007669"/>
    <property type="project" value="InterPro"/>
</dbReference>
<dbReference type="GO" id="GO:0005737">
    <property type="term" value="C:cytoplasm"/>
    <property type="evidence" value="ECO:0007669"/>
    <property type="project" value="UniProtKB-SubCell"/>
</dbReference>
<comment type="similarity">
    <text evidence="1 14">Belongs to the PAPS reductase family. CysH subfamily.</text>
</comment>
<comment type="caution">
    <text evidence="16">The sequence shown here is derived from an EMBL/GenBank/DDBJ whole genome shotgun (WGS) entry which is preliminary data.</text>
</comment>
<evidence type="ECO:0000256" key="10">
    <source>
        <dbReference type="ARBA" id="ARBA00029514"/>
    </source>
</evidence>
<keyword evidence="3 14" id="KW-0479">Metal-binding</keyword>
<evidence type="ECO:0000256" key="11">
    <source>
        <dbReference type="ARBA" id="ARBA00030894"/>
    </source>
</evidence>
<keyword evidence="4 14" id="KW-0560">Oxidoreductase</keyword>
<comment type="pathway">
    <text evidence="8 14">Sulfur metabolism; hydrogen sulfide biosynthesis; sulfite from sulfate.</text>
</comment>
<dbReference type="RefSeq" id="WP_039644602.1">
    <property type="nucleotide sequence ID" value="NZ_JXBL01000001.1"/>
</dbReference>
<sequence length="235" mass="26013">MATEKLSSPPRVPGDATPLEILIIGIEAAGGAVSLACSFSVEDVIIIDLITSHDLPVGIFAIDTGRLPEETHEVAEAIVSRYGVGIDWYFPRHDEVERLLREKGPFSFRESLANRLQCCHIRKVEPLERALAGLAGWVTGVRRAHGVTRANLAPLEIDGTNGGIVKINPLLDWTDAQVWEYAEARQLPVNRLHHQGYPSIGCAPCTRAVTPGQPPRSGRWWWEDPEHKECGLHRR</sequence>
<dbReference type="Gene3D" id="3.40.50.620">
    <property type="entry name" value="HUPs"/>
    <property type="match status" value="1"/>
</dbReference>
<comment type="catalytic activity">
    <reaction evidence="13 14">
        <text>[thioredoxin]-disulfide + sulfite + AMP + 2 H(+) = adenosine 5'-phosphosulfate + [thioredoxin]-dithiol</text>
        <dbReference type="Rhea" id="RHEA:21976"/>
        <dbReference type="Rhea" id="RHEA-COMP:10698"/>
        <dbReference type="Rhea" id="RHEA-COMP:10700"/>
        <dbReference type="ChEBI" id="CHEBI:15378"/>
        <dbReference type="ChEBI" id="CHEBI:17359"/>
        <dbReference type="ChEBI" id="CHEBI:29950"/>
        <dbReference type="ChEBI" id="CHEBI:50058"/>
        <dbReference type="ChEBI" id="CHEBI:58243"/>
        <dbReference type="ChEBI" id="CHEBI:456215"/>
        <dbReference type="EC" id="1.8.4.10"/>
    </reaction>
</comment>
<evidence type="ECO:0000256" key="1">
    <source>
        <dbReference type="ARBA" id="ARBA00009732"/>
    </source>
</evidence>
<dbReference type="InterPro" id="IPR014729">
    <property type="entry name" value="Rossmann-like_a/b/a_fold"/>
</dbReference>
<keyword evidence="5 14" id="KW-0408">Iron</keyword>
<dbReference type="NCBIfam" id="TIGR02055">
    <property type="entry name" value="APS_reductase"/>
    <property type="match status" value="1"/>
</dbReference>
<dbReference type="GO" id="GO:0046872">
    <property type="term" value="F:metal ion binding"/>
    <property type="evidence" value="ECO:0007669"/>
    <property type="project" value="UniProtKB-KW"/>
</dbReference>
<evidence type="ECO:0000256" key="2">
    <source>
        <dbReference type="ARBA" id="ARBA00022490"/>
    </source>
</evidence>
<dbReference type="NCBIfam" id="NF002537">
    <property type="entry name" value="PRK02090.1"/>
    <property type="match status" value="1"/>
</dbReference>
<comment type="function">
    <text evidence="7 14">Catalyzes the formation of sulfite from adenosine 5'-phosphosulfate (APS) using thioredoxin as an electron donor.</text>
</comment>
<feature type="binding site" evidence="14">
    <location>
        <position position="205"/>
    </location>
    <ligand>
        <name>[4Fe-4S] cluster</name>
        <dbReference type="ChEBI" id="CHEBI:49883"/>
    </ligand>
</feature>
<dbReference type="AlphaFoldDB" id="A0A0C1U364"/>
<evidence type="ECO:0000313" key="17">
    <source>
        <dbReference type="Proteomes" id="UP000031433"/>
    </source>
</evidence>
<keyword evidence="6 14" id="KW-0411">Iron-sulfur</keyword>
<feature type="binding site" evidence="14">
    <location>
        <position position="119"/>
    </location>
    <ligand>
        <name>[4Fe-4S] cluster</name>
        <dbReference type="ChEBI" id="CHEBI:49883"/>
    </ligand>
</feature>
<evidence type="ECO:0000256" key="12">
    <source>
        <dbReference type="ARBA" id="ARBA00032041"/>
    </source>
</evidence>
<evidence type="ECO:0000313" key="16">
    <source>
        <dbReference type="EMBL" id="KIE42230.1"/>
    </source>
</evidence>
<evidence type="ECO:0000256" key="4">
    <source>
        <dbReference type="ARBA" id="ARBA00023002"/>
    </source>
</evidence>
<dbReference type="PANTHER" id="PTHR46482:SF9">
    <property type="entry name" value="5'-ADENYLYLSULFATE REDUCTASE 1, CHLOROPLASTIC"/>
    <property type="match status" value="1"/>
</dbReference>
<dbReference type="InterPro" id="IPR011798">
    <property type="entry name" value="APS_reductase"/>
</dbReference>
<dbReference type="HAMAP" id="MF_00063">
    <property type="entry name" value="CysH"/>
    <property type="match status" value="1"/>
</dbReference>
<dbReference type="PIRSF" id="PIRSF000857">
    <property type="entry name" value="PAPS_reductase"/>
    <property type="match status" value="1"/>
</dbReference>
<dbReference type="Pfam" id="PF01507">
    <property type="entry name" value="PAPS_reduct"/>
    <property type="match status" value="1"/>
</dbReference>
<dbReference type="CDD" id="cd23945">
    <property type="entry name" value="PAPS_reductase"/>
    <property type="match status" value="1"/>
</dbReference>
<organism evidence="16 17">
    <name type="scientific">Geobacter soli</name>
    <dbReference type="NCBI Taxonomy" id="1510391"/>
    <lineage>
        <taxon>Bacteria</taxon>
        <taxon>Pseudomonadati</taxon>
        <taxon>Thermodesulfobacteriota</taxon>
        <taxon>Desulfuromonadia</taxon>
        <taxon>Geobacterales</taxon>
        <taxon>Geobacteraceae</taxon>
        <taxon>Geobacter</taxon>
    </lineage>
</organism>
<feature type="active site" description="Nucleophile; cysteine thiosulfonate intermediate" evidence="14">
    <location>
        <position position="230"/>
    </location>
</feature>
<dbReference type="InterPro" id="IPR004511">
    <property type="entry name" value="PAPS/APS_Rdtase"/>
</dbReference>
<gene>
    <name evidence="14" type="primary">cysH</name>
    <name evidence="16" type="ORF">SE37_06145</name>
</gene>
<comment type="subcellular location">
    <subcellularLocation>
        <location evidence="14">Cytoplasm</location>
    </subcellularLocation>
</comment>
<evidence type="ECO:0000256" key="6">
    <source>
        <dbReference type="ARBA" id="ARBA00023014"/>
    </source>
</evidence>
<dbReference type="Proteomes" id="UP000031433">
    <property type="component" value="Unassembled WGS sequence"/>
</dbReference>
<keyword evidence="2 14" id="KW-0963">Cytoplasm</keyword>
<feature type="binding site" evidence="14">
    <location>
        <position position="118"/>
    </location>
    <ligand>
        <name>[4Fe-4S] cluster</name>
        <dbReference type="ChEBI" id="CHEBI:49883"/>
    </ligand>
</feature>
<keyword evidence="17" id="KW-1185">Reference proteome</keyword>
<dbReference type="EC" id="1.8.4.10" evidence="9 14"/>
<name>A0A0C1U364_9BACT</name>
<protein>
    <recommendedName>
        <fullName evidence="10 14">Adenosine 5'-phosphosulfate reductase</fullName>
        <shortName evidence="14">APS reductase</shortName>
        <ecNumber evidence="9 14">1.8.4.10</ecNumber>
    </recommendedName>
    <alternativeName>
        <fullName evidence="12 14">5'-adenylylsulfate reductase</fullName>
    </alternativeName>
    <alternativeName>
        <fullName evidence="11 14">Thioredoxin-dependent 5'-adenylylsulfate reductase</fullName>
    </alternativeName>
</protein>
<dbReference type="EMBL" id="JXBL01000001">
    <property type="protein sequence ID" value="KIE42230.1"/>
    <property type="molecule type" value="Genomic_DNA"/>
</dbReference>
<comment type="cofactor">
    <cofactor evidence="14">
        <name>[4Fe-4S] cluster</name>
        <dbReference type="ChEBI" id="CHEBI:49883"/>
    </cofactor>
    <text evidence="14">Binds 1 [4Fe-4S] cluster per subunit.</text>
</comment>
<dbReference type="SUPFAM" id="SSF52402">
    <property type="entry name" value="Adenine nucleotide alpha hydrolases-like"/>
    <property type="match status" value="1"/>
</dbReference>
<evidence type="ECO:0000256" key="13">
    <source>
        <dbReference type="ARBA" id="ARBA00048441"/>
    </source>
</evidence>
<proteinExistence type="inferred from homology"/>
<evidence type="ECO:0000259" key="15">
    <source>
        <dbReference type="Pfam" id="PF01507"/>
    </source>
</evidence>
<feature type="binding site" evidence="14">
    <location>
        <position position="202"/>
    </location>
    <ligand>
        <name>[4Fe-4S] cluster</name>
        <dbReference type="ChEBI" id="CHEBI:49883"/>
    </ligand>
</feature>
<feature type="domain" description="Phosphoadenosine phosphosulphate reductase" evidence="15">
    <location>
        <begin position="34"/>
        <end position="208"/>
    </location>
</feature>
<evidence type="ECO:0000256" key="8">
    <source>
        <dbReference type="ARBA" id="ARBA00024327"/>
    </source>
</evidence>
<evidence type="ECO:0000256" key="5">
    <source>
        <dbReference type="ARBA" id="ARBA00023004"/>
    </source>
</evidence>